<comment type="caution">
    <text evidence="2">The sequence shown here is derived from an EMBL/GenBank/DDBJ whole genome shotgun (WGS) entry which is preliminary data.</text>
</comment>
<feature type="transmembrane region" description="Helical" evidence="1">
    <location>
        <begin position="12"/>
        <end position="29"/>
    </location>
</feature>
<sequence>MTKIDLTFPEIGLISGTRALIGAGAALLLADRFNLNQRKAIGWTLLLVGAATTIPLLMNVLSKRQP</sequence>
<keyword evidence="1" id="KW-0472">Membrane</keyword>
<proteinExistence type="predicted"/>
<dbReference type="Proteomes" id="UP000534783">
    <property type="component" value="Unassembled WGS sequence"/>
</dbReference>
<gene>
    <name evidence="2" type="ORF">MNODULE_07695</name>
</gene>
<accession>A0A7X6IAE3</accession>
<organism evidence="2 3">
    <name type="scientific">Candidatus Manganitrophus noduliformans</name>
    <dbReference type="NCBI Taxonomy" id="2606439"/>
    <lineage>
        <taxon>Bacteria</taxon>
        <taxon>Pseudomonadati</taxon>
        <taxon>Nitrospirota</taxon>
        <taxon>Nitrospiria</taxon>
        <taxon>Candidatus Troglogloeales</taxon>
        <taxon>Candidatus Manganitrophaceae</taxon>
        <taxon>Candidatus Manganitrophus</taxon>
    </lineage>
</organism>
<evidence type="ECO:0000313" key="2">
    <source>
        <dbReference type="EMBL" id="NKE70616.1"/>
    </source>
</evidence>
<keyword evidence="1" id="KW-0812">Transmembrane</keyword>
<evidence type="ECO:0000256" key="1">
    <source>
        <dbReference type="SAM" id="Phobius"/>
    </source>
</evidence>
<keyword evidence="3" id="KW-1185">Reference proteome</keyword>
<evidence type="ECO:0000313" key="3">
    <source>
        <dbReference type="Proteomes" id="UP000534783"/>
    </source>
</evidence>
<name>A0A7X6IAE3_9BACT</name>
<reference evidence="2 3" key="1">
    <citation type="journal article" date="2020" name="Nature">
        <title>Bacterial chemolithoautotrophy via manganese oxidation.</title>
        <authorList>
            <person name="Yu H."/>
            <person name="Leadbetter J.R."/>
        </authorList>
    </citation>
    <scope>NUCLEOTIDE SEQUENCE [LARGE SCALE GENOMIC DNA]</scope>
    <source>
        <strain evidence="2 3">Mn-1</strain>
    </source>
</reference>
<dbReference type="AlphaFoldDB" id="A0A7X6IAE3"/>
<keyword evidence="1" id="KW-1133">Transmembrane helix</keyword>
<feature type="transmembrane region" description="Helical" evidence="1">
    <location>
        <begin position="41"/>
        <end position="61"/>
    </location>
</feature>
<dbReference type="EMBL" id="VTOW01000001">
    <property type="protein sequence ID" value="NKE70616.1"/>
    <property type="molecule type" value="Genomic_DNA"/>
</dbReference>
<protein>
    <submittedName>
        <fullName evidence="2">Uncharacterized protein</fullName>
    </submittedName>
</protein>